<evidence type="ECO:0000256" key="1">
    <source>
        <dbReference type="SAM" id="MobiDB-lite"/>
    </source>
</evidence>
<dbReference type="AlphaFoldDB" id="A0A292Q427"/>
<sequence length="186" mass="20330">MLRINPPMHCTRAIREKIRSLANLVITGGHYILPTSLRYGNSNGSLYPPHCTPKPLRTSSGQTNCSLGHSNLSSLYTDLVLNATGPKVVLLPSSWGKRSSENAGKQKEAHAGSFLSPSSWPHPRPMWLRGLGRGGTLSSCSGEVAAQPYSLSDEKAARSCCHMYYEKAMMVDNPKEEEEEEVEGDD</sequence>
<organism evidence="2 3">
    <name type="scientific">Tuber aestivum</name>
    <name type="common">summer truffle</name>
    <dbReference type="NCBI Taxonomy" id="59557"/>
    <lineage>
        <taxon>Eukaryota</taxon>
        <taxon>Fungi</taxon>
        <taxon>Dikarya</taxon>
        <taxon>Ascomycota</taxon>
        <taxon>Pezizomycotina</taxon>
        <taxon>Pezizomycetes</taxon>
        <taxon>Pezizales</taxon>
        <taxon>Tuberaceae</taxon>
        <taxon>Tuber</taxon>
    </lineage>
</organism>
<protein>
    <submittedName>
        <fullName evidence="2">Uncharacterized protein</fullName>
    </submittedName>
</protein>
<keyword evidence="3" id="KW-1185">Reference proteome</keyword>
<reference evidence="2" key="1">
    <citation type="submission" date="2015-10" db="EMBL/GenBank/DDBJ databases">
        <authorList>
            <person name="Regsiter A."/>
            <person name="william w."/>
        </authorList>
    </citation>
    <scope>NUCLEOTIDE SEQUENCE</scope>
    <source>
        <strain evidence="2">Montdore</strain>
    </source>
</reference>
<gene>
    <name evidence="2" type="ORF">GSTUAT00002042001</name>
</gene>
<feature type="region of interest" description="Disordered" evidence="1">
    <location>
        <begin position="94"/>
        <end position="117"/>
    </location>
</feature>
<dbReference type="Proteomes" id="UP001412239">
    <property type="component" value="Unassembled WGS sequence"/>
</dbReference>
<dbReference type="EMBL" id="LN890966">
    <property type="protein sequence ID" value="CUS13831.1"/>
    <property type="molecule type" value="Genomic_DNA"/>
</dbReference>
<accession>A0A292Q427</accession>
<feature type="compositionally biased region" description="Basic and acidic residues" evidence="1">
    <location>
        <begin position="98"/>
        <end position="110"/>
    </location>
</feature>
<evidence type="ECO:0000313" key="3">
    <source>
        <dbReference type="Proteomes" id="UP001412239"/>
    </source>
</evidence>
<evidence type="ECO:0000313" key="2">
    <source>
        <dbReference type="EMBL" id="CUS13831.1"/>
    </source>
</evidence>
<proteinExistence type="predicted"/>
<name>A0A292Q427_9PEZI</name>